<feature type="region of interest" description="Disordered" evidence="1">
    <location>
        <begin position="79"/>
        <end position="111"/>
    </location>
</feature>
<proteinExistence type="predicted"/>
<organism evidence="2">
    <name type="scientific">marine sediment metagenome</name>
    <dbReference type="NCBI Taxonomy" id="412755"/>
    <lineage>
        <taxon>unclassified sequences</taxon>
        <taxon>metagenomes</taxon>
        <taxon>ecological metagenomes</taxon>
    </lineage>
</organism>
<feature type="compositionally biased region" description="Basic and acidic residues" evidence="1">
    <location>
        <begin position="79"/>
        <end position="97"/>
    </location>
</feature>
<dbReference type="EMBL" id="LAZR01034248">
    <property type="protein sequence ID" value="KKL45831.1"/>
    <property type="molecule type" value="Genomic_DNA"/>
</dbReference>
<dbReference type="AlphaFoldDB" id="A0A0F9CWM6"/>
<feature type="compositionally biased region" description="Basic and acidic residues" evidence="1">
    <location>
        <begin position="12"/>
        <end position="24"/>
    </location>
</feature>
<accession>A0A0F9CWM6</accession>
<evidence type="ECO:0000313" key="2">
    <source>
        <dbReference type="EMBL" id="KKL45831.1"/>
    </source>
</evidence>
<gene>
    <name evidence="2" type="ORF">LCGC14_2351700</name>
</gene>
<feature type="region of interest" description="Disordered" evidence="1">
    <location>
        <begin position="1"/>
        <end position="24"/>
    </location>
</feature>
<evidence type="ECO:0000256" key="1">
    <source>
        <dbReference type="SAM" id="MobiDB-lite"/>
    </source>
</evidence>
<protein>
    <submittedName>
        <fullName evidence="2">Uncharacterized protein</fullName>
    </submittedName>
</protein>
<feature type="compositionally biased region" description="Polar residues" evidence="1">
    <location>
        <begin position="98"/>
        <end position="111"/>
    </location>
</feature>
<reference evidence="2" key="1">
    <citation type="journal article" date="2015" name="Nature">
        <title>Complex archaea that bridge the gap between prokaryotes and eukaryotes.</title>
        <authorList>
            <person name="Spang A."/>
            <person name="Saw J.H."/>
            <person name="Jorgensen S.L."/>
            <person name="Zaremba-Niedzwiedzka K."/>
            <person name="Martijn J."/>
            <person name="Lind A.E."/>
            <person name="van Eijk R."/>
            <person name="Schleper C."/>
            <person name="Guy L."/>
            <person name="Ettema T.J."/>
        </authorList>
    </citation>
    <scope>NUCLEOTIDE SEQUENCE</scope>
</reference>
<sequence length="111" mass="12399">RTCEPSGYLARGETREPDGCHMKPDDPHIVIANLMAFRLARVESPTGTRMANEAKIAGEMLYHAEKEGVETWLELRRKHRDAEKKAHERDALPEKKLSGSSAPSFSPGDTQ</sequence>
<name>A0A0F9CWM6_9ZZZZ</name>
<comment type="caution">
    <text evidence="2">The sequence shown here is derived from an EMBL/GenBank/DDBJ whole genome shotgun (WGS) entry which is preliminary data.</text>
</comment>
<feature type="non-terminal residue" evidence="2">
    <location>
        <position position="1"/>
    </location>
</feature>